<evidence type="ECO:0000256" key="1">
    <source>
        <dbReference type="ARBA" id="ARBA00004123"/>
    </source>
</evidence>
<dbReference type="GO" id="GO:0051315">
    <property type="term" value="P:attachment of mitotic spindle microtubules to kinetochore"/>
    <property type="evidence" value="ECO:0007669"/>
    <property type="project" value="TreeGrafter"/>
</dbReference>
<protein>
    <recommendedName>
        <fullName evidence="10">Mitotic spindle checkpoint protein MAD1</fullName>
    </recommendedName>
</protein>
<dbReference type="PANTHER" id="PTHR23168:SF0">
    <property type="entry name" value="MITOTIC SPINDLE ASSEMBLY CHECKPOINT PROTEIN MAD1"/>
    <property type="match status" value="1"/>
</dbReference>
<dbReference type="PANTHER" id="PTHR23168">
    <property type="entry name" value="MITOTIC SPINDLE ASSEMBLY CHECKPOINT PROTEIN MAD1 MITOTIC ARREST DEFICIENT-LIKE PROTEIN 1"/>
    <property type="match status" value="1"/>
</dbReference>
<gene>
    <name evidence="8" type="ORF">Sjap_021281</name>
</gene>
<keyword evidence="7" id="KW-0175">Coiled coil</keyword>
<feature type="coiled-coil region" evidence="7">
    <location>
        <begin position="66"/>
        <end position="100"/>
    </location>
</feature>
<dbReference type="GO" id="GO:0072686">
    <property type="term" value="C:mitotic spindle"/>
    <property type="evidence" value="ECO:0007669"/>
    <property type="project" value="TreeGrafter"/>
</dbReference>
<dbReference type="AlphaFoldDB" id="A0AAP0EVJ8"/>
<evidence type="ECO:0000256" key="6">
    <source>
        <dbReference type="ARBA" id="ARBA00023306"/>
    </source>
</evidence>
<evidence type="ECO:0000256" key="4">
    <source>
        <dbReference type="ARBA" id="ARBA00022776"/>
    </source>
</evidence>
<dbReference type="FunFam" id="3.30.457.60:FF:000004">
    <property type="entry name" value="Mitotic spindle checkpoint protein MAD1"/>
    <property type="match status" value="1"/>
</dbReference>
<evidence type="ECO:0000256" key="5">
    <source>
        <dbReference type="ARBA" id="ARBA00023242"/>
    </source>
</evidence>
<dbReference type="Gene3D" id="3.30.457.60">
    <property type="match status" value="1"/>
</dbReference>
<evidence type="ECO:0000313" key="8">
    <source>
        <dbReference type="EMBL" id="KAK9095784.1"/>
    </source>
</evidence>
<evidence type="ECO:0000256" key="3">
    <source>
        <dbReference type="ARBA" id="ARBA00022618"/>
    </source>
</evidence>
<dbReference type="EMBL" id="JBBNAE010000009">
    <property type="protein sequence ID" value="KAK9095784.1"/>
    <property type="molecule type" value="Genomic_DNA"/>
</dbReference>
<comment type="subcellular location">
    <subcellularLocation>
        <location evidence="1">Nucleus</location>
    </subcellularLocation>
</comment>
<comment type="caution">
    <text evidence="8">The sequence shown here is derived from an EMBL/GenBank/DDBJ whole genome shotgun (WGS) entry which is preliminary data.</text>
</comment>
<name>A0AAP0EVJ8_9MAGN</name>
<dbReference type="InterPro" id="IPR008672">
    <property type="entry name" value="Mad1"/>
</dbReference>
<dbReference type="GO" id="GO:0000776">
    <property type="term" value="C:kinetochore"/>
    <property type="evidence" value="ECO:0007669"/>
    <property type="project" value="TreeGrafter"/>
</dbReference>
<dbReference type="Pfam" id="PF05557">
    <property type="entry name" value="MAD"/>
    <property type="match status" value="1"/>
</dbReference>
<evidence type="ECO:0000313" key="9">
    <source>
        <dbReference type="Proteomes" id="UP001417504"/>
    </source>
</evidence>
<evidence type="ECO:0000256" key="2">
    <source>
        <dbReference type="ARBA" id="ARBA00008029"/>
    </source>
</evidence>
<reference evidence="8 9" key="1">
    <citation type="submission" date="2024-01" db="EMBL/GenBank/DDBJ databases">
        <title>Genome assemblies of Stephania.</title>
        <authorList>
            <person name="Yang L."/>
        </authorList>
    </citation>
    <scope>NUCLEOTIDE SEQUENCE [LARGE SCALE GENOMIC DNA]</scope>
    <source>
        <strain evidence="8">QJT</strain>
        <tissue evidence="8">Leaf</tissue>
    </source>
</reference>
<keyword evidence="6" id="KW-0131">Cell cycle</keyword>
<dbReference type="SUPFAM" id="SSF75704">
    <property type="entry name" value="Mitotic arrest deficient-like 1, Mad1"/>
    <property type="match status" value="1"/>
</dbReference>
<evidence type="ECO:0008006" key="10">
    <source>
        <dbReference type="Google" id="ProtNLM"/>
    </source>
</evidence>
<dbReference type="GO" id="GO:0007094">
    <property type="term" value="P:mitotic spindle assembly checkpoint signaling"/>
    <property type="evidence" value="ECO:0007669"/>
    <property type="project" value="InterPro"/>
</dbReference>
<keyword evidence="9" id="KW-1185">Reference proteome</keyword>
<feature type="coiled-coil region" evidence="7">
    <location>
        <begin position="147"/>
        <end position="342"/>
    </location>
</feature>
<feature type="coiled-coil region" evidence="7">
    <location>
        <begin position="380"/>
        <end position="435"/>
    </location>
</feature>
<dbReference type="GO" id="GO:0005635">
    <property type="term" value="C:nuclear envelope"/>
    <property type="evidence" value="ECO:0007669"/>
    <property type="project" value="TreeGrafter"/>
</dbReference>
<keyword evidence="3" id="KW-0132">Cell division</keyword>
<comment type="similarity">
    <text evidence="2">Belongs to the MAD1 family.</text>
</comment>
<dbReference type="Proteomes" id="UP001417504">
    <property type="component" value="Unassembled WGS sequence"/>
</dbReference>
<keyword evidence="4" id="KW-0498">Mitosis</keyword>
<keyword evidence="5" id="KW-0539">Nucleus</keyword>
<accession>A0AAP0EVJ8</accession>
<feature type="coiled-coil region" evidence="7">
    <location>
        <begin position="471"/>
        <end position="614"/>
    </location>
</feature>
<dbReference type="Gene3D" id="6.10.250.90">
    <property type="match status" value="1"/>
</dbReference>
<dbReference type="GO" id="GO:0051301">
    <property type="term" value="P:cell division"/>
    <property type="evidence" value="ECO:0007669"/>
    <property type="project" value="UniProtKB-KW"/>
</dbReference>
<dbReference type="Gene3D" id="1.20.5.170">
    <property type="match status" value="1"/>
</dbReference>
<evidence type="ECO:0000256" key="7">
    <source>
        <dbReference type="SAM" id="Coils"/>
    </source>
</evidence>
<sequence length="809" mass="93181">MITRTPPPRKRRADVPLISELSPDRPLVIYEDPPLVEHPHEASASDQMLCTYQCRQMVKSEVLDALGSAEKQVQDYQSKFEALSAKLQKSEAERKKFQDQFCYVEQELAAAQGREKALQEQLMKEVGDFQEQIEKQLKSNSEFEVKFKKEEELRRNAEKLVDSANERANLSEEKLSRLSESIEREKKRLHSELSLLQKESKLSVSRINADLERMECRATSAEQESTLLKRQLEELHERLNECLHQKNEMEKKLMSATFSSQEVSTDTNILVKHLQDELRNFESEVREARKLKSSHENNELLKEKLLEEKGRRERAESEILKLQEAQLTVKEMEDELMVWKSMIIEIPGVSFSADIPIKFAAFQKEVLESMMKVGEVSAQLKQMEVSLEATEHGKQRAETELAMAKEKAKESLSDVMRLEQILSSVTEERDRLLKDVNMMMKQNNVKPDGGSTNETLIQELETALSRRDCYIKELESKFNEQKNVINRQNEEINLLTERLNNEMRRVKSLEREGDRLRSEISLLESKLGHGDFSASSTKVLRMVNTLAVDSDAKHTIETLRAEMQKMKEKLQALEELKGQTDAGNMIDSNISEKLAQLKGQIATLEKREERYKTVFAEKISVFRKACCSLFGYKIVMDDHQRPNGIPVTRFTLQSIYAQSDEEKLEFEYESGSTNILANDYASQPEISRQVEIFVRKMNSIPAFTANLTVERGKRRGRAKGERGVVMGDVVKKRLTSRAGERDEPIHKGSEESIECFNHLVHKRYTIIRGSKTFGQLVRNATKWTNSSKQKLLESFGIKCLQVQRLSDSR</sequence>
<proteinExistence type="inferred from homology"/>
<organism evidence="8 9">
    <name type="scientific">Stephania japonica</name>
    <dbReference type="NCBI Taxonomy" id="461633"/>
    <lineage>
        <taxon>Eukaryota</taxon>
        <taxon>Viridiplantae</taxon>
        <taxon>Streptophyta</taxon>
        <taxon>Embryophyta</taxon>
        <taxon>Tracheophyta</taxon>
        <taxon>Spermatophyta</taxon>
        <taxon>Magnoliopsida</taxon>
        <taxon>Ranunculales</taxon>
        <taxon>Menispermaceae</taxon>
        <taxon>Menispermoideae</taxon>
        <taxon>Cissampelideae</taxon>
        <taxon>Stephania</taxon>
    </lineage>
</organism>